<organism evidence="1 2">
    <name type="scientific">Rhizobium tumorigenes</name>
    <dbReference type="NCBI Taxonomy" id="2041385"/>
    <lineage>
        <taxon>Bacteria</taxon>
        <taxon>Pseudomonadati</taxon>
        <taxon>Pseudomonadota</taxon>
        <taxon>Alphaproteobacteria</taxon>
        <taxon>Hyphomicrobiales</taxon>
        <taxon>Rhizobiaceae</taxon>
        <taxon>Rhizobium/Agrobacterium group</taxon>
        <taxon>Rhizobium</taxon>
    </lineage>
</organism>
<dbReference type="Proteomes" id="UP000249499">
    <property type="component" value="Plasmid unnamed2"/>
</dbReference>
<dbReference type="AlphaFoldDB" id="A0AAF1KT96"/>
<sequence length="71" mass="7843">MQKFKIAVIREIEADSADEAALLMYQELSKEAAPLVYAVMEGTQASGEIVLDRKSAEEFAEIDHTADPGNW</sequence>
<geneLocation type="plasmid" evidence="1 2">
    <name>unnamed2</name>
</geneLocation>
<accession>A0AAF1KT96</accession>
<keyword evidence="1" id="KW-0614">Plasmid</keyword>
<evidence type="ECO:0000313" key="2">
    <source>
        <dbReference type="Proteomes" id="UP000249499"/>
    </source>
</evidence>
<proteinExistence type="predicted"/>
<gene>
    <name evidence="1" type="ORF">PR017_26605</name>
</gene>
<reference evidence="1 2" key="1">
    <citation type="journal article" date="2018" name="Sci. Rep.">
        <title>Rhizobium tumorigenes sp. nov., a novel plant tumorigenic bacterium isolated from cane gall tumors on thornless blackberry.</title>
        <authorList>
            <person name="Kuzmanovi N."/>
            <person name="Smalla K."/>
            <person name="Gronow S."/>
            <person name="PuBawska J."/>
        </authorList>
    </citation>
    <scope>NUCLEOTIDE SEQUENCE [LARGE SCALE GENOMIC DNA]</scope>
    <source>
        <strain evidence="1 2">1078</strain>
    </source>
</reference>
<evidence type="ECO:0000313" key="1">
    <source>
        <dbReference type="EMBL" id="WFR98952.1"/>
    </source>
</evidence>
<dbReference type="KEGG" id="rtu:PR017_26605"/>
<name>A0AAF1KT96_9HYPH</name>
<dbReference type="EMBL" id="CP117259">
    <property type="protein sequence ID" value="WFR98952.1"/>
    <property type="molecule type" value="Genomic_DNA"/>
</dbReference>
<dbReference type="RefSeq" id="WP_111221091.1">
    <property type="nucleotide sequence ID" value="NZ_CP117259.1"/>
</dbReference>
<keyword evidence="2" id="KW-1185">Reference proteome</keyword>
<reference evidence="2" key="2">
    <citation type="journal article" date="2023" name="MicrobiologyOpen">
        <title>Genomics of the tumorigenes clade of the family Rhizobiaceae and description of Rhizobium rhododendri sp. nov.</title>
        <authorList>
            <person name="Kuzmanovic N."/>
            <person name="diCenzo G.C."/>
            <person name="Bunk B."/>
            <person name="Sproeer C."/>
            <person name="Fruehling A."/>
            <person name="Neumann-Schaal M."/>
            <person name="Overmann J."/>
            <person name="Smalla K."/>
        </authorList>
    </citation>
    <scope>NUCLEOTIDE SEQUENCE [LARGE SCALE GENOMIC DNA]</scope>
    <source>
        <strain evidence="2">1078</strain>
        <plasmid evidence="2">unnamed2</plasmid>
    </source>
</reference>
<protein>
    <submittedName>
        <fullName evidence="1">Uncharacterized protein</fullName>
    </submittedName>
</protein>